<feature type="transmembrane region" description="Helical" evidence="10">
    <location>
        <begin position="139"/>
        <end position="160"/>
    </location>
</feature>
<keyword evidence="5 10" id="KW-0812">Transmembrane</keyword>
<keyword evidence="8 10" id="KW-0445">Lipid transport</keyword>
<keyword evidence="7 10" id="KW-0072">Autophagy</keyword>
<dbReference type="Pfam" id="PF04109">
    <property type="entry name" value="ATG9"/>
    <property type="match status" value="1"/>
</dbReference>
<dbReference type="AlphaFoldDB" id="A0A1A9W226"/>
<evidence type="ECO:0000256" key="1">
    <source>
        <dbReference type="ARBA" id="ARBA00004511"/>
    </source>
</evidence>
<dbReference type="GO" id="GO:0006869">
    <property type="term" value="P:lipid transport"/>
    <property type="evidence" value="ECO:0007669"/>
    <property type="project" value="UniProtKB-KW"/>
</dbReference>
<feature type="transmembrane region" description="Helical" evidence="10">
    <location>
        <begin position="380"/>
        <end position="403"/>
    </location>
</feature>
<dbReference type="PANTHER" id="PTHR13038">
    <property type="entry name" value="APG9 AUTOPHAGY 9"/>
    <property type="match status" value="1"/>
</dbReference>
<accession>A0A1A9W226</accession>
<keyword evidence="12" id="KW-1185">Reference proteome</keyword>
<feature type="transmembrane region" description="Helical" evidence="10">
    <location>
        <begin position="74"/>
        <end position="96"/>
    </location>
</feature>
<evidence type="ECO:0000256" key="4">
    <source>
        <dbReference type="ARBA" id="ARBA00022448"/>
    </source>
</evidence>
<comment type="function">
    <text evidence="10">Phospholipid scramblase involved in autophagy. Cycles between the preautophagosomal structure/phagophore assembly site (PAS) and the cytoplasmic vesicle pool and supplies membrane for the growing autophagosome. Lipid scramblase activity plays a key role in preautophagosomal structure/phagophore assembly by distributing the phospholipids that arrive through ATG2 from the cytoplasmic to the luminal leaflet of the bilayer, thereby driving autophagosomal membrane expansion.</text>
</comment>
<feature type="transmembrane region" description="Helical" evidence="10">
    <location>
        <begin position="483"/>
        <end position="502"/>
    </location>
</feature>
<evidence type="ECO:0000313" key="12">
    <source>
        <dbReference type="Proteomes" id="UP000091820"/>
    </source>
</evidence>
<dbReference type="PANTHER" id="PTHR13038:SF10">
    <property type="entry name" value="AUTOPHAGY-RELATED PROTEIN 9"/>
    <property type="match status" value="1"/>
</dbReference>
<evidence type="ECO:0000256" key="8">
    <source>
        <dbReference type="ARBA" id="ARBA00023055"/>
    </source>
</evidence>
<evidence type="ECO:0000256" key="2">
    <source>
        <dbReference type="ARBA" id="ARBA00006185"/>
    </source>
</evidence>
<dbReference type="STRING" id="37001.A0A1A9W226"/>
<evidence type="ECO:0000256" key="9">
    <source>
        <dbReference type="ARBA" id="ARBA00023136"/>
    </source>
</evidence>
<comment type="similarity">
    <text evidence="2 10">Belongs to the ATG9 family.</text>
</comment>
<dbReference type="GO" id="GO:0005776">
    <property type="term" value="C:autophagosome"/>
    <property type="evidence" value="ECO:0007669"/>
    <property type="project" value="TreeGrafter"/>
</dbReference>
<keyword evidence="4 10" id="KW-0813">Transport</keyword>
<feature type="transmembrane region" description="Helical" evidence="10">
    <location>
        <begin position="415"/>
        <end position="433"/>
    </location>
</feature>
<dbReference type="EnsemblMetazoa" id="GBRI003557-RA">
    <property type="protein sequence ID" value="GBRI003557-PA"/>
    <property type="gene ID" value="GBRI003557"/>
</dbReference>
<evidence type="ECO:0000256" key="10">
    <source>
        <dbReference type="RuleBase" id="RU364027"/>
    </source>
</evidence>
<keyword evidence="6 10" id="KW-1133">Transmembrane helix</keyword>
<evidence type="ECO:0000256" key="5">
    <source>
        <dbReference type="ARBA" id="ARBA00022692"/>
    </source>
</evidence>
<dbReference type="GO" id="GO:0061709">
    <property type="term" value="P:reticulophagy"/>
    <property type="evidence" value="ECO:0007669"/>
    <property type="project" value="TreeGrafter"/>
</dbReference>
<sequence length="796" mass="92178">MSATQINYRSLNEENTTVINIHELETSYEVEDTPRNSGVLVHTVPEKNKTRWNHIQDLDSFFTKMYQYHQKHGFSVILVDEMFQLFVFTFVIWLLIFTANCLNHDMLFGNVPPPNNHSRITINDVIYPVDKCLESFGSMTYLILIISALYFFIRTVKFFYNITQYWDIKKFYNTALNIGDSDLDNITWYEVKKKVREVQAEQNMCIDKDHLTDLDIYHRILRFKNYMVALMNKNLLPARFNIPLFGEVVGLSRGLLFNIDLILFRSPGSPFQNNWQLRDDYNIRGNQVDLAKRLSKLILWVALANLVFSPLIFIWQIIYFSFTYANILKKEPGALGMRTWSNYGRLYLRHFNELDHELDARLNRAYEYADKYLSSFSSPLLAVFARNILFISGGLLVVVLALGIYNEFVFQIEHVVTLITVLSAIGLICRSLIPDDNLIWCPEQLMTAILAHVHYLPSSWKNKSHTTLVQKEFGYFFQFKANYVLYEIFSPLITPFLLLFVFRPKALEIVKFFRSFTVFVRGVGNVCSFAQMDVRKYGNPEWQLDNSVFNNNADDNNENQISCCPNNGKIELSLLRFTLTNPDWQMPSEAINFVNGIRENAIAELSKAKTKDFRLNALTESLISFGTMGDEYSSVARSLLERCNLRENNECFNERVYDINHAQRQDHFEQMLQQNLGEKSQCNERMKSKSVKALNSSFGRNDMKKLRTSKLEGRLEGPSQSLLHSLYGPESLWEHSPSDLTIADMCLSTLYLHEIHNRKQKSEQPINTAIVESTNKPSETVLTSNVGETTPLLTGT</sequence>
<evidence type="ECO:0000256" key="6">
    <source>
        <dbReference type="ARBA" id="ARBA00022989"/>
    </source>
</evidence>
<reference evidence="11" key="2">
    <citation type="submission" date="2020-05" db="UniProtKB">
        <authorList>
            <consortium name="EnsemblMetazoa"/>
        </authorList>
    </citation>
    <scope>IDENTIFICATION</scope>
    <source>
        <strain evidence="11">IAEA</strain>
    </source>
</reference>
<protein>
    <recommendedName>
        <fullName evidence="3 10">Autophagy-related protein 9</fullName>
    </recommendedName>
</protein>
<dbReference type="InterPro" id="IPR007241">
    <property type="entry name" value="Autophagy-rel_prot_9"/>
</dbReference>
<feature type="transmembrane region" description="Helical" evidence="10">
    <location>
        <begin position="297"/>
        <end position="322"/>
    </location>
</feature>
<keyword evidence="9 10" id="KW-0472">Membrane</keyword>
<evidence type="ECO:0000256" key="7">
    <source>
        <dbReference type="ARBA" id="ARBA00023006"/>
    </source>
</evidence>
<organism evidence="11 12">
    <name type="scientific">Glossina brevipalpis</name>
    <dbReference type="NCBI Taxonomy" id="37001"/>
    <lineage>
        <taxon>Eukaryota</taxon>
        <taxon>Metazoa</taxon>
        <taxon>Ecdysozoa</taxon>
        <taxon>Arthropoda</taxon>
        <taxon>Hexapoda</taxon>
        <taxon>Insecta</taxon>
        <taxon>Pterygota</taxon>
        <taxon>Neoptera</taxon>
        <taxon>Endopterygota</taxon>
        <taxon>Diptera</taxon>
        <taxon>Brachycera</taxon>
        <taxon>Muscomorpha</taxon>
        <taxon>Hippoboscoidea</taxon>
        <taxon>Glossinidae</taxon>
        <taxon>Glossina</taxon>
    </lineage>
</organism>
<dbReference type="GO" id="GO:0034727">
    <property type="term" value="P:piecemeal microautophagy of the nucleus"/>
    <property type="evidence" value="ECO:0007669"/>
    <property type="project" value="TreeGrafter"/>
</dbReference>
<comment type="subcellular location">
    <subcellularLocation>
        <location evidence="1 10">Preautophagosomal structure membrane</location>
        <topology evidence="1 10">Multi-pass membrane protein</topology>
    </subcellularLocation>
</comment>
<dbReference type="VEuPathDB" id="VectorBase:GBRI003557"/>
<dbReference type="Proteomes" id="UP000091820">
    <property type="component" value="Unassembled WGS sequence"/>
</dbReference>
<name>A0A1A9W226_9MUSC</name>
<proteinExistence type="inferred from homology"/>
<dbReference type="GO" id="GO:0034497">
    <property type="term" value="P:protein localization to phagophore assembly site"/>
    <property type="evidence" value="ECO:0007669"/>
    <property type="project" value="TreeGrafter"/>
</dbReference>
<dbReference type="GO" id="GO:0034045">
    <property type="term" value="C:phagophore assembly site membrane"/>
    <property type="evidence" value="ECO:0007669"/>
    <property type="project" value="UniProtKB-SubCell"/>
</dbReference>
<evidence type="ECO:0000313" key="11">
    <source>
        <dbReference type="EnsemblMetazoa" id="GBRI003557-PA"/>
    </source>
</evidence>
<evidence type="ECO:0000256" key="3">
    <source>
        <dbReference type="ARBA" id="ARBA00018074"/>
    </source>
</evidence>
<dbReference type="GO" id="GO:0000422">
    <property type="term" value="P:autophagy of mitochondrion"/>
    <property type="evidence" value="ECO:0007669"/>
    <property type="project" value="TreeGrafter"/>
</dbReference>
<reference evidence="12" key="1">
    <citation type="submission" date="2014-03" db="EMBL/GenBank/DDBJ databases">
        <authorList>
            <person name="Aksoy S."/>
            <person name="Warren W."/>
            <person name="Wilson R.K."/>
        </authorList>
    </citation>
    <scope>NUCLEOTIDE SEQUENCE [LARGE SCALE GENOMIC DNA]</scope>
    <source>
        <strain evidence="12">IAEA</strain>
    </source>
</reference>